<keyword evidence="6" id="KW-0418">Kinase</keyword>
<gene>
    <name evidence="6" type="ORF">C493_03355</name>
</gene>
<reference evidence="6 7" key="1">
    <citation type="journal article" date="2014" name="PLoS Genet.">
        <title>Phylogenetically driven sequencing of extremely halophilic archaea reveals strategies for static and dynamic osmo-response.</title>
        <authorList>
            <person name="Becker E.A."/>
            <person name="Seitzer P.M."/>
            <person name="Tritt A."/>
            <person name="Larsen D."/>
            <person name="Krusor M."/>
            <person name="Yao A.I."/>
            <person name="Wu D."/>
            <person name="Madern D."/>
            <person name="Eisen J.A."/>
            <person name="Darling A.E."/>
            <person name="Facciotti M.T."/>
        </authorList>
    </citation>
    <scope>NUCLEOTIDE SEQUENCE [LARGE SCALE GENOMIC DNA]</scope>
    <source>
        <strain evidence="6 7">JCM 12255</strain>
    </source>
</reference>
<dbReference type="Pfam" id="PF02223">
    <property type="entry name" value="Thymidylate_kin"/>
    <property type="match status" value="1"/>
</dbReference>
<dbReference type="GO" id="GO:0005737">
    <property type="term" value="C:cytoplasm"/>
    <property type="evidence" value="ECO:0007669"/>
    <property type="project" value="TreeGrafter"/>
</dbReference>
<protein>
    <recommendedName>
        <fullName evidence="4">dTMP kinase</fullName>
    </recommendedName>
</protein>
<keyword evidence="7" id="KW-1185">Reference proteome</keyword>
<dbReference type="Proteomes" id="UP000011602">
    <property type="component" value="Unassembled WGS sequence"/>
</dbReference>
<dbReference type="GO" id="GO:0004798">
    <property type="term" value="F:dTMP kinase activity"/>
    <property type="evidence" value="ECO:0007669"/>
    <property type="project" value="TreeGrafter"/>
</dbReference>
<dbReference type="InterPro" id="IPR027417">
    <property type="entry name" value="P-loop_NTPase"/>
</dbReference>
<dbReference type="AlphaFoldDB" id="L9XKG4"/>
<proteinExistence type="inferred from homology"/>
<dbReference type="EMBL" id="AOHZ01000015">
    <property type="protein sequence ID" value="ELY61123.1"/>
    <property type="molecule type" value="Genomic_DNA"/>
</dbReference>
<evidence type="ECO:0000313" key="6">
    <source>
        <dbReference type="EMBL" id="ELY61123.1"/>
    </source>
</evidence>
<evidence type="ECO:0000256" key="1">
    <source>
        <dbReference type="ARBA" id="ARBA00009776"/>
    </source>
</evidence>
<feature type="domain" description="Thymidylate kinase-like" evidence="5">
    <location>
        <begin position="6"/>
        <end position="206"/>
    </location>
</feature>
<dbReference type="GO" id="GO:0006235">
    <property type="term" value="P:dTTP biosynthetic process"/>
    <property type="evidence" value="ECO:0007669"/>
    <property type="project" value="TreeGrafter"/>
</dbReference>
<sequence length="219" mass="25152">MIVVFTGVDGSGKTTQAERLRDALRERGIDARYEHLTGPNLSVTRKLKDRVGEAFLDREDEVQLSDGGRESSKSGGSKTFQPMGLFFLYRGTWQSWYNVVANRDADVIILDRYLYDDLVRVNWKYRYNADWLAKLRRLVPDPDLVFWLDTRPDVAWERESDGRTTLEQHERKKACVDAICRRVLSNSTTVPIDTSEQSIEDVHSEVLTETLAAHTSTHD</sequence>
<dbReference type="GO" id="GO:0006227">
    <property type="term" value="P:dUDP biosynthetic process"/>
    <property type="evidence" value="ECO:0007669"/>
    <property type="project" value="TreeGrafter"/>
</dbReference>
<keyword evidence="3" id="KW-0067">ATP-binding</keyword>
<evidence type="ECO:0000313" key="7">
    <source>
        <dbReference type="Proteomes" id="UP000011602"/>
    </source>
</evidence>
<dbReference type="Gene3D" id="3.40.50.300">
    <property type="entry name" value="P-loop containing nucleotide triphosphate hydrolases"/>
    <property type="match status" value="1"/>
</dbReference>
<dbReference type="PANTHER" id="PTHR10344:SF4">
    <property type="entry name" value="UMP-CMP KINASE 2, MITOCHONDRIAL"/>
    <property type="match status" value="1"/>
</dbReference>
<dbReference type="GO" id="GO:0005524">
    <property type="term" value="F:ATP binding"/>
    <property type="evidence" value="ECO:0007669"/>
    <property type="project" value="UniProtKB-KW"/>
</dbReference>
<keyword evidence="2" id="KW-0547">Nucleotide-binding</keyword>
<dbReference type="GO" id="GO:0006233">
    <property type="term" value="P:dTDP biosynthetic process"/>
    <property type="evidence" value="ECO:0007669"/>
    <property type="project" value="TreeGrafter"/>
</dbReference>
<dbReference type="STRING" id="1227499.C493_03355"/>
<evidence type="ECO:0000256" key="3">
    <source>
        <dbReference type="ARBA" id="ARBA00022840"/>
    </source>
</evidence>
<dbReference type="SUPFAM" id="SSF52540">
    <property type="entry name" value="P-loop containing nucleoside triphosphate hydrolases"/>
    <property type="match status" value="1"/>
</dbReference>
<dbReference type="InterPro" id="IPR039430">
    <property type="entry name" value="Thymidylate_kin-like_dom"/>
</dbReference>
<name>L9XKG4_9EURY</name>
<comment type="similarity">
    <text evidence="1">Belongs to the thymidylate kinase family.</text>
</comment>
<evidence type="ECO:0000256" key="2">
    <source>
        <dbReference type="ARBA" id="ARBA00022741"/>
    </source>
</evidence>
<dbReference type="RefSeq" id="WP_007257981.1">
    <property type="nucleotide sequence ID" value="NZ_AOHZ01000015.1"/>
</dbReference>
<organism evidence="6 7">
    <name type="scientific">Natronolimnohabitans innermongolicus JCM 12255</name>
    <dbReference type="NCBI Taxonomy" id="1227499"/>
    <lineage>
        <taxon>Archaea</taxon>
        <taxon>Methanobacteriati</taxon>
        <taxon>Methanobacteriota</taxon>
        <taxon>Stenosarchaea group</taxon>
        <taxon>Halobacteria</taxon>
        <taxon>Halobacteriales</taxon>
        <taxon>Natrialbaceae</taxon>
        <taxon>Natronolimnohabitans</taxon>
    </lineage>
</organism>
<keyword evidence="6" id="KW-0808">Transferase</keyword>
<dbReference type="PANTHER" id="PTHR10344">
    <property type="entry name" value="THYMIDYLATE KINASE"/>
    <property type="match status" value="1"/>
</dbReference>
<accession>L9XKG4</accession>
<evidence type="ECO:0000256" key="4">
    <source>
        <dbReference type="ARBA" id="ARBA00029962"/>
    </source>
</evidence>
<dbReference type="OrthoDB" id="43083at2157"/>
<evidence type="ECO:0000259" key="5">
    <source>
        <dbReference type="Pfam" id="PF02223"/>
    </source>
</evidence>
<dbReference type="eggNOG" id="arCOG01891">
    <property type="taxonomic scope" value="Archaea"/>
</dbReference>
<comment type="caution">
    <text evidence="6">The sequence shown here is derived from an EMBL/GenBank/DDBJ whole genome shotgun (WGS) entry which is preliminary data.</text>
</comment>